<evidence type="ECO:0000256" key="3">
    <source>
        <dbReference type="PROSITE-ProRule" id="PRU00169"/>
    </source>
</evidence>
<dbReference type="InterPro" id="IPR000792">
    <property type="entry name" value="Tscrpt_reg_LuxR_C"/>
</dbReference>
<reference evidence="6 7" key="1">
    <citation type="submission" date="2018-03" db="EMBL/GenBank/DDBJ databases">
        <title>Genomic Encyclopedia of Archaeal and Bacterial Type Strains, Phase II (KMG-II): from individual species to whole genera.</title>
        <authorList>
            <person name="Goeker M."/>
        </authorList>
    </citation>
    <scope>NUCLEOTIDE SEQUENCE [LARGE SCALE GENOMIC DNA]</scope>
    <source>
        <strain evidence="6 7">DSM 45348</strain>
    </source>
</reference>
<feature type="modified residue" description="4-aspartylphosphate" evidence="3">
    <location>
        <position position="52"/>
    </location>
</feature>
<keyword evidence="1 3" id="KW-0597">Phosphoprotein</keyword>
<sequence length="205" mass="21028">MVLVVDDHPVVRQGFAGLLGTQPWVTRVVPAGTAADARRLATLEAPALAIVDLGLPDAEGTELIRQLHAAVPRCALVVATMSNHAELVHAALADGARGYLLKDTEPDAVLACLAAVRAGARVIGPGVAAEASPAGGPAPRPAGPAGDLTPREERLLALIGAGKRNQEIAAELSVSEKTARNLVALLIAKLGVTDRVQAALLANRR</sequence>
<dbReference type="PROSITE" id="PS50043">
    <property type="entry name" value="HTH_LUXR_2"/>
    <property type="match status" value="1"/>
</dbReference>
<accession>A0A2T0RXR0</accession>
<organism evidence="6 7">
    <name type="scientific">Pseudosporangium ferrugineum</name>
    <dbReference type="NCBI Taxonomy" id="439699"/>
    <lineage>
        <taxon>Bacteria</taxon>
        <taxon>Bacillati</taxon>
        <taxon>Actinomycetota</taxon>
        <taxon>Actinomycetes</taxon>
        <taxon>Micromonosporales</taxon>
        <taxon>Micromonosporaceae</taxon>
        <taxon>Pseudosporangium</taxon>
    </lineage>
</organism>
<dbReference type="CDD" id="cd17535">
    <property type="entry name" value="REC_NarL-like"/>
    <property type="match status" value="1"/>
</dbReference>
<dbReference type="EMBL" id="PVZG01000012">
    <property type="protein sequence ID" value="PRY25823.1"/>
    <property type="molecule type" value="Genomic_DNA"/>
</dbReference>
<feature type="domain" description="HTH luxR-type" evidence="4">
    <location>
        <begin position="141"/>
        <end position="205"/>
    </location>
</feature>
<dbReference type="InterPro" id="IPR058245">
    <property type="entry name" value="NreC/VraR/RcsB-like_REC"/>
</dbReference>
<keyword evidence="7" id="KW-1185">Reference proteome</keyword>
<evidence type="ECO:0000256" key="1">
    <source>
        <dbReference type="ARBA" id="ARBA00022553"/>
    </source>
</evidence>
<dbReference type="GO" id="GO:0006355">
    <property type="term" value="P:regulation of DNA-templated transcription"/>
    <property type="evidence" value="ECO:0007669"/>
    <property type="project" value="InterPro"/>
</dbReference>
<dbReference type="Pfam" id="PF00196">
    <property type="entry name" value="GerE"/>
    <property type="match status" value="1"/>
</dbReference>
<proteinExistence type="predicted"/>
<gene>
    <name evidence="6" type="ORF">CLV70_112189</name>
</gene>
<dbReference type="InterPro" id="IPR039420">
    <property type="entry name" value="WalR-like"/>
</dbReference>
<dbReference type="GO" id="GO:0000160">
    <property type="term" value="P:phosphorelay signal transduction system"/>
    <property type="evidence" value="ECO:0007669"/>
    <property type="project" value="InterPro"/>
</dbReference>
<dbReference type="PANTHER" id="PTHR43214:SF43">
    <property type="entry name" value="TWO-COMPONENT RESPONSE REGULATOR"/>
    <property type="match status" value="1"/>
</dbReference>
<dbReference type="PROSITE" id="PS50110">
    <property type="entry name" value="RESPONSE_REGULATORY"/>
    <property type="match status" value="1"/>
</dbReference>
<dbReference type="GO" id="GO:0003677">
    <property type="term" value="F:DNA binding"/>
    <property type="evidence" value="ECO:0007669"/>
    <property type="project" value="UniProtKB-KW"/>
</dbReference>
<evidence type="ECO:0000256" key="2">
    <source>
        <dbReference type="ARBA" id="ARBA00023125"/>
    </source>
</evidence>
<evidence type="ECO:0000259" key="4">
    <source>
        <dbReference type="PROSITE" id="PS50043"/>
    </source>
</evidence>
<dbReference type="SMART" id="SM00448">
    <property type="entry name" value="REC"/>
    <property type="match status" value="1"/>
</dbReference>
<comment type="caution">
    <text evidence="6">The sequence shown here is derived from an EMBL/GenBank/DDBJ whole genome shotgun (WGS) entry which is preliminary data.</text>
</comment>
<dbReference type="PRINTS" id="PR00038">
    <property type="entry name" value="HTHLUXR"/>
</dbReference>
<dbReference type="SUPFAM" id="SSF52172">
    <property type="entry name" value="CheY-like"/>
    <property type="match status" value="1"/>
</dbReference>
<name>A0A2T0RXR0_9ACTN</name>
<keyword evidence="2" id="KW-0238">DNA-binding</keyword>
<dbReference type="SMART" id="SM00421">
    <property type="entry name" value="HTH_LUXR"/>
    <property type="match status" value="1"/>
</dbReference>
<dbReference type="PANTHER" id="PTHR43214">
    <property type="entry name" value="TWO-COMPONENT RESPONSE REGULATOR"/>
    <property type="match status" value="1"/>
</dbReference>
<evidence type="ECO:0000259" key="5">
    <source>
        <dbReference type="PROSITE" id="PS50110"/>
    </source>
</evidence>
<dbReference type="InterPro" id="IPR016032">
    <property type="entry name" value="Sig_transdc_resp-reg_C-effctor"/>
</dbReference>
<dbReference type="Proteomes" id="UP000239209">
    <property type="component" value="Unassembled WGS sequence"/>
</dbReference>
<evidence type="ECO:0000313" key="7">
    <source>
        <dbReference type="Proteomes" id="UP000239209"/>
    </source>
</evidence>
<dbReference type="Pfam" id="PF00072">
    <property type="entry name" value="Response_reg"/>
    <property type="match status" value="1"/>
</dbReference>
<evidence type="ECO:0000313" key="6">
    <source>
        <dbReference type="EMBL" id="PRY25823.1"/>
    </source>
</evidence>
<dbReference type="Gene3D" id="3.40.50.2300">
    <property type="match status" value="1"/>
</dbReference>
<dbReference type="CDD" id="cd06170">
    <property type="entry name" value="LuxR_C_like"/>
    <property type="match status" value="1"/>
</dbReference>
<dbReference type="InterPro" id="IPR011006">
    <property type="entry name" value="CheY-like_superfamily"/>
</dbReference>
<dbReference type="SUPFAM" id="SSF46894">
    <property type="entry name" value="C-terminal effector domain of the bipartite response regulators"/>
    <property type="match status" value="1"/>
</dbReference>
<dbReference type="InterPro" id="IPR001789">
    <property type="entry name" value="Sig_transdc_resp-reg_receiver"/>
</dbReference>
<dbReference type="AlphaFoldDB" id="A0A2T0RXR0"/>
<feature type="domain" description="Response regulatory" evidence="5">
    <location>
        <begin position="1"/>
        <end position="117"/>
    </location>
</feature>
<protein>
    <submittedName>
        <fullName evidence="6">LuxR family two component transcriptional regulator</fullName>
    </submittedName>
</protein>